<protein>
    <submittedName>
        <fullName evidence="1">Uncharacterized protein</fullName>
    </submittedName>
</protein>
<dbReference type="EMBL" id="LR796493">
    <property type="protein sequence ID" value="CAB4147480.1"/>
    <property type="molecule type" value="Genomic_DNA"/>
</dbReference>
<gene>
    <name evidence="1" type="ORF">UFOVP510_32</name>
</gene>
<accession>A0A6J5MR51</accession>
<reference evidence="1" key="1">
    <citation type="submission" date="2020-04" db="EMBL/GenBank/DDBJ databases">
        <authorList>
            <person name="Chiriac C."/>
            <person name="Salcher M."/>
            <person name="Ghai R."/>
            <person name="Kavagutti S V."/>
        </authorList>
    </citation>
    <scope>NUCLEOTIDE SEQUENCE</scope>
</reference>
<sequence length="51" mass="6117">MKHIKKKRGRKPLLVQDLEEIAIRLYSLSREIDRIRTIYLSAPASKKRIKR</sequence>
<name>A0A6J5MR51_9CAUD</name>
<organism evidence="1">
    <name type="scientific">uncultured Caudovirales phage</name>
    <dbReference type="NCBI Taxonomy" id="2100421"/>
    <lineage>
        <taxon>Viruses</taxon>
        <taxon>Duplodnaviria</taxon>
        <taxon>Heunggongvirae</taxon>
        <taxon>Uroviricota</taxon>
        <taxon>Caudoviricetes</taxon>
        <taxon>Peduoviridae</taxon>
        <taxon>Maltschvirus</taxon>
        <taxon>Maltschvirus maltsch</taxon>
    </lineage>
</organism>
<proteinExistence type="predicted"/>
<evidence type="ECO:0000313" key="1">
    <source>
        <dbReference type="EMBL" id="CAB4147480.1"/>
    </source>
</evidence>